<dbReference type="GO" id="GO:0030015">
    <property type="term" value="C:CCR4-NOT core complex"/>
    <property type="evidence" value="ECO:0007669"/>
    <property type="project" value="InterPro"/>
</dbReference>
<dbReference type="InterPro" id="IPR007207">
    <property type="entry name" value="Not_N"/>
</dbReference>
<evidence type="ECO:0000259" key="11">
    <source>
        <dbReference type="Pfam" id="PF04065"/>
    </source>
</evidence>
<evidence type="ECO:0000256" key="3">
    <source>
        <dbReference type="ARBA" id="ARBA00007682"/>
    </source>
</evidence>
<feature type="domain" description="CCR4-Not complex component Not N-terminal" evidence="11">
    <location>
        <begin position="1"/>
        <end position="90"/>
    </location>
</feature>
<keyword evidence="5" id="KW-0678">Repressor</keyword>
<comment type="similarity">
    <text evidence="3">Belongs to the CNOT2/3/5 family.</text>
</comment>
<evidence type="ECO:0000256" key="9">
    <source>
        <dbReference type="SAM" id="Coils"/>
    </source>
</evidence>
<comment type="subcellular location">
    <subcellularLocation>
        <location evidence="2">Cytoplasm</location>
    </subcellularLocation>
    <subcellularLocation>
        <location evidence="1">Nucleus</location>
    </subcellularLocation>
</comment>
<sequence>IEEFEAEAEAAATAKKGKKPAPRVVHMEESIARHRQHIMRLEQLLRLLDNDAVQAEDVEGVKDLVDDYLDRNQDDFDEFAAPDDLYEELIEQLDGMSDAVVAAPPSHSKVARDKEAKQEKEREERERERQKAAAAAVKAQLAAQGNTRLA</sequence>
<dbReference type="PANTHER" id="PTHR23326">
    <property type="entry name" value="CCR4 NOT-RELATED"/>
    <property type="match status" value="1"/>
</dbReference>
<accession>E1ZUT4</accession>
<keyword evidence="8" id="KW-0539">Nucleus</keyword>
<keyword evidence="13" id="KW-1185">Reference proteome</keyword>
<evidence type="ECO:0000256" key="5">
    <source>
        <dbReference type="ARBA" id="ARBA00022491"/>
    </source>
</evidence>
<feature type="non-terminal residue" evidence="12">
    <location>
        <position position="150"/>
    </location>
</feature>
<organism evidence="13">
    <name type="scientific">Chlorella variabilis</name>
    <name type="common">Green alga</name>
    <dbReference type="NCBI Taxonomy" id="554065"/>
    <lineage>
        <taxon>Eukaryota</taxon>
        <taxon>Viridiplantae</taxon>
        <taxon>Chlorophyta</taxon>
        <taxon>core chlorophytes</taxon>
        <taxon>Trebouxiophyceae</taxon>
        <taxon>Chlorellales</taxon>
        <taxon>Chlorellaceae</taxon>
        <taxon>Chlorella clade</taxon>
        <taxon>Chlorella</taxon>
    </lineage>
</organism>
<evidence type="ECO:0000313" key="12">
    <source>
        <dbReference type="EMBL" id="EFN50411.1"/>
    </source>
</evidence>
<dbReference type="RefSeq" id="XP_005842543.1">
    <property type="nucleotide sequence ID" value="XM_005842486.1"/>
</dbReference>
<dbReference type="InParanoid" id="E1ZUT4"/>
<evidence type="ECO:0000256" key="1">
    <source>
        <dbReference type="ARBA" id="ARBA00004123"/>
    </source>
</evidence>
<dbReference type="GO" id="GO:0005634">
    <property type="term" value="C:nucleus"/>
    <property type="evidence" value="ECO:0007669"/>
    <property type="project" value="UniProtKB-SubCell"/>
</dbReference>
<dbReference type="GO" id="GO:0006355">
    <property type="term" value="P:regulation of DNA-templated transcription"/>
    <property type="evidence" value="ECO:0007669"/>
    <property type="project" value="InterPro"/>
</dbReference>
<dbReference type="STRING" id="554065.E1ZUT4"/>
<dbReference type="AlphaFoldDB" id="E1ZUT4"/>
<feature type="region of interest" description="Disordered" evidence="10">
    <location>
        <begin position="1"/>
        <end position="24"/>
    </location>
</feature>
<dbReference type="Pfam" id="PF04065">
    <property type="entry name" value="Not3"/>
    <property type="match status" value="1"/>
</dbReference>
<feature type="region of interest" description="Disordered" evidence="10">
    <location>
        <begin position="102"/>
        <end position="150"/>
    </location>
</feature>
<evidence type="ECO:0000256" key="10">
    <source>
        <dbReference type="SAM" id="MobiDB-lite"/>
    </source>
</evidence>
<feature type="compositionally biased region" description="Basic and acidic residues" evidence="10">
    <location>
        <begin position="110"/>
        <end position="131"/>
    </location>
</feature>
<dbReference type="GO" id="GO:0005737">
    <property type="term" value="C:cytoplasm"/>
    <property type="evidence" value="ECO:0007669"/>
    <property type="project" value="UniProtKB-SubCell"/>
</dbReference>
<name>E1ZUT4_CHLVA</name>
<dbReference type="Proteomes" id="UP000008141">
    <property type="component" value="Unassembled WGS sequence"/>
</dbReference>
<dbReference type="InterPro" id="IPR040168">
    <property type="entry name" value="Not2/3/5"/>
</dbReference>
<dbReference type="EMBL" id="GL434247">
    <property type="protein sequence ID" value="EFN50411.1"/>
    <property type="molecule type" value="Genomic_DNA"/>
</dbReference>
<evidence type="ECO:0000256" key="4">
    <source>
        <dbReference type="ARBA" id="ARBA00022490"/>
    </source>
</evidence>
<evidence type="ECO:0000256" key="7">
    <source>
        <dbReference type="ARBA" id="ARBA00023163"/>
    </source>
</evidence>
<evidence type="ECO:0000256" key="2">
    <source>
        <dbReference type="ARBA" id="ARBA00004496"/>
    </source>
</evidence>
<reference evidence="12 13" key="1">
    <citation type="journal article" date="2010" name="Plant Cell">
        <title>The Chlorella variabilis NC64A genome reveals adaptation to photosymbiosis, coevolution with viruses, and cryptic sex.</title>
        <authorList>
            <person name="Blanc G."/>
            <person name="Duncan G."/>
            <person name="Agarkova I."/>
            <person name="Borodovsky M."/>
            <person name="Gurnon J."/>
            <person name="Kuo A."/>
            <person name="Lindquist E."/>
            <person name="Lucas S."/>
            <person name="Pangilinan J."/>
            <person name="Polle J."/>
            <person name="Salamov A."/>
            <person name="Terry A."/>
            <person name="Yamada T."/>
            <person name="Dunigan D.D."/>
            <person name="Grigoriev I.V."/>
            <person name="Claverie J.M."/>
            <person name="Van Etten J.L."/>
        </authorList>
    </citation>
    <scope>NUCLEOTIDE SEQUENCE [LARGE SCALE GENOMIC DNA]</scope>
    <source>
        <strain evidence="12 13">NC64A</strain>
    </source>
</reference>
<keyword evidence="4" id="KW-0963">Cytoplasm</keyword>
<dbReference type="eggNOG" id="KOG2150">
    <property type="taxonomic scope" value="Eukaryota"/>
</dbReference>
<keyword evidence="7" id="KW-0804">Transcription</keyword>
<proteinExistence type="inferred from homology"/>
<feature type="coiled-coil region" evidence="9">
    <location>
        <begin position="31"/>
        <end position="58"/>
    </location>
</feature>
<dbReference type="GeneID" id="17349844"/>
<evidence type="ECO:0000313" key="13">
    <source>
        <dbReference type="Proteomes" id="UP000008141"/>
    </source>
</evidence>
<dbReference type="OrthoDB" id="293823at2759"/>
<keyword evidence="9" id="KW-0175">Coiled coil</keyword>
<keyword evidence="6" id="KW-0805">Transcription regulation</keyword>
<evidence type="ECO:0000256" key="8">
    <source>
        <dbReference type="ARBA" id="ARBA00023242"/>
    </source>
</evidence>
<feature type="non-terminal residue" evidence="12">
    <location>
        <position position="1"/>
    </location>
</feature>
<feature type="compositionally biased region" description="Low complexity" evidence="10">
    <location>
        <begin position="132"/>
        <end position="144"/>
    </location>
</feature>
<dbReference type="KEGG" id="cvr:CHLNCDRAFT_144668"/>
<gene>
    <name evidence="12" type="ORF">CHLNCDRAFT_144668</name>
</gene>
<evidence type="ECO:0000256" key="6">
    <source>
        <dbReference type="ARBA" id="ARBA00023015"/>
    </source>
</evidence>
<protein>
    <recommendedName>
        <fullName evidence="11">CCR4-Not complex component Not N-terminal domain-containing protein</fullName>
    </recommendedName>
</protein>